<sequence>MNQDKVTNRGTGAGGKNTNLHGKAFENMTCNQTRLLDMGYERSSFVEPKKASDFYLTKTYEDKTIVFVLQQGLKVYMKMKYGINMIRNPDEAYIVEYKDGRKVLKILEKKEQHVSGSVEDKLWAFIGFKKEYEYLCKGFEIHYAGTVSEFLKNKFMTTTKFKILMDVILKEESIPIFFGSEKNYFDLLDEWIHR</sequence>
<organism evidence="1">
    <name type="scientific">viral metagenome</name>
    <dbReference type="NCBI Taxonomy" id="1070528"/>
    <lineage>
        <taxon>unclassified sequences</taxon>
        <taxon>metagenomes</taxon>
        <taxon>organismal metagenomes</taxon>
    </lineage>
</organism>
<proteinExistence type="predicted"/>
<reference evidence="1" key="1">
    <citation type="journal article" date="2020" name="Nature">
        <title>Giant virus diversity and host interactions through global metagenomics.</title>
        <authorList>
            <person name="Schulz F."/>
            <person name="Roux S."/>
            <person name="Paez-Espino D."/>
            <person name="Jungbluth S."/>
            <person name="Walsh D.A."/>
            <person name="Denef V.J."/>
            <person name="McMahon K.D."/>
            <person name="Konstantinidis K.T."/>
            <person name="Eloe-Fadrosh E.A."/>
            <person name="Kyrpides N.C."/>
            <person name="Woyke T."/>
        </authorList>
    </citation>
    <scope>NUCLEOTIDE SEQUENCE</scope>
    <source>
        <strain evidence="1">GVMAG-M-3300023184-160</strain>
    </source>
</reference>
<evidence type="ECO:0000313" key="1">
    <source>
        <dbReference type="EMBL" id="QHT81800.1"/>
    </source>
</evidence>
<dbReference type="EMBL" id="MN739993">
    <property type="protein sequence ID" value="QHT81800.1"/>
    <property type="molecule type" value="Genomic_DNA"/>
</dbReference>
<dbReference type="AlphaFoldDB" id="A0A6C0HN57"/>
<name>A0A6C0HN57_9ZZZZ</name>
<accession>A0A6C0HN57</accession>
<protein>
    <submittedName>
        <fullName evidence="1">Uncharacterized protein</fullName>
    </submittedName>
</protein>